<reference evidence="2 3" key="1">
    <citation type="submission" date="2015-12" db="EMBL/GenBank/DDBJ databases">
        <title>Draft genome sequence of Moniliophthora roreri, the causal agent of frosty pod rot of cacao.</title>
        <authorList>
            <person name="Aime M.C."/>
            <person name="Diaz-Valderrama J.R."/>
            <person name="Kijpornyongpan T."/>
            <person name="Phillips-Mora W."/>
        </authorList>
    </citation>
    <scope>NUCLEOTIDE SEQUENCE [LARGE SCALE GENOMIC DNA]</scope>
    <source>
        <strain evidence="2 3">MCA 2952</strain>
    </source>
</reference>
<sequence length="276" mass="31137">MQTTICQTIRSSLGKNRFNSGYTDSFPRALPSPLHSWHNGWPILSLPHLNTLNLEFHCEDLVRSRAALPEIREILCVVKAPMLEYLSITSTIGKVSSYDLTQIPLTLLVERSGCRLSSFSTNLPMTTNAMVDFLRASPSLLNLKLGGELSHRMTPEEFPHPFADFLQLLTSPDGMCPILEDLVFVGCMTGHEESLITLAEARMKTLKCMEMAFVSFIEDPNISLKLQALREQGMFVSWISPRDPRRQDEANRLMDSHSSAQRPDDEDSFSYGLVHY</sequence>
<evidence type="ECO:0008006" key="4">
    <source>
        <dbReference type="Google" id="ProtNLM"/>
    </source>
</evidence>
<evidence type="ECO:0000313" key="3">
    <source>
        <dbReference type="Proteomes" id="UP000054988"/>
    </source>
</evidence>
<proteinExistence type="predicted"/>
<dbReference type="Proteomes" id="UP000054988">
    <property type="component" value="Unassembled WGS sequence"/>
</dbReference>
<evidence type="ECO:0000256" key="1">
    <source>
        <dbReference type="SAM" id="MobiDB-lite"/>
    </source>
</evidence>
<protein>
    <recommendedName>
        <fullName evidence="4">FBD domain-containing protein</fullName>
    </recommendedName>
</protein>
<gene>
    <name evidence="2" type="ORF">WG66_4677</name>
</gene>
<feature type="region of interest" description="Disordered" evidence="1">
    <location>
        <begin position="249"/>
        <end position="268"/>
    </location>
</feature>
<name>A0A0W0G2C7_MONRR</name>
<dbReference type="AlphaFoldDB" id="A0A0W0G2C7"/>
<organism evidence="2 3">
    <name type="scientific">Moniliophthora roreri</name>
    <name type="common">Frosty pod rot fungus</name>
    <name type="synonym">Monilia roreri</name>
    <dbReference type="NCBI Taxonomy" id="221103"/>
    <lineage>
        <taxon>Eukaryota</taxon>
        <taxon>Fungi</taxon>
        <taxon>Dikarya</taxon>
        <taxon>Basidiomycota</taxon>
        <taxon>Agaricomycotina</taxon>
        <taxon>Agaricomycetes</taxon>
        <taxon>Agaricomycetidae</taxon>
        <taxon>Agaricales</taxon>
        <taxon>Marasmiineae</taxon>
        <taxon>Marasmiaceae</taxon>
        <taxon>Moniliophthora</taxon>
    </lineage>
</organism>
<accession>A0A0W0G2C7</accession>
<comment type="caution">
    <text evidence="2">The sequence shown here is derived from an EMBL/GenBank/DDBJ whole genome shotgun (WGS) entry which is preliminary data.</text>
</comment>
<dbReference type="EMBL" id="LATX01001297">
    <property type="protein sequence ID" value="KTB42735.1"/>
    <property type="molecule type" value="Genomic_DNA"/>
</dbReference>
<evidence type="ECO:0000313" key="2">
    <source>
        <dbReference type="EMBL" id="KTB42735.1"/>
    </source>
</evidence>